<evidence type="ECO:0000256" key="2">
    <source>
        <dbReference type="ARBA" id="ARBA00004429"/>
    </source>
</evidence>
<evidence type="ECO:0000256" key="10">
    <source>
        <dbReference type="ARBA" id="ARBA00022777"/>
    </source>
</evidence>
<feature type="domain" description="Response regulatory" evidence="20">
    <location>
        <begin position="694"/>
        <end position="813"/>
    </location>
</feature>
<evidence type="ECO:0000313" key="24">
    <source>
        <dbReference type="EMBL" id="PQO33354.1"/>
    </source>
</evidence>
<comment type="function">
    <text evidence="14">Putative oxygen sensor; modulates the activity of FixJ, a transcriptional activator of nitrogen fixation fixK gene. FixL probably acts as a kinase that phosphorylates FixJ.</text>
</comment>
<dbReference type="RefSeq" id="WP_105353045.1">
    <property type="nucleotide sequence ID" value="NZ_PUIA01000035.1"/>
</dbReference>
<evidence type="ECO:0000256" key="4">
    <source>
        <dbReference type="ARBA" id="ARBA00022475"/>
    </source>
</evidence>
<dbReference type="InterPro" id="IPR011006">
    <property type="entry name" value="CheY-like_superfamily"/>
</dbReference>
<dbReference type="SUPFAM" id="SSF52172">
    <property type="entry name" value="CheY-like"/>
    <property type="match status" value="1"/>
</dbReference>
<dbReference type="InterPro" id="IPR004358">
    <property type="entry name" value="Sig_transdc_His_kin-like_C"/>
</dbReference>
<name>A0A2S8FND6_9BACT</name>
<feature type="coiled-coil region" evidence="18">
    <location>
        <begin position="384"/>
        <end position="439"/>
    </location>
</feature>
<feature type="domain" description="PAC" evidence="22">
    <location>
        <begin position="206"/>
        <end position="265"/>
    </location>
</feature>
<evidence type="ECO:0000256" key="13">
    <source>
        <dbReference type="ARBA" id="ARBA00023136"/>
    </source>
</evidence>
<dbReference type="EMBL" id="PUIA01000035">
    <property type="protein sequence ID" value="PQO33354.1"/>
    <property type="molecule type" value="Genomic_DNA"/>
</dbReference>
<dbReference type="InterPro" id="IPR013767">
    <property type="entry name" value="PAS_fold"/>
</dbReference>
<dbReference type="InterPro" id="IPR005467">
    <property type="entry name" value="His_kinase_dom"/>
</dbReference>
<dbReference type="Pfam" id="PF00989">
    <property type="entry name" value="PAS"/>
    <property type="match status" value="1"/>
</dbReference>
<dbReference type="InterPro" id="IPR000014">
    <property type="entry name" value="PAS"/>
</dbReference>
<evidence type="ECO:0000259" key="22">
    <source>
        <dbReference type="PROSITE" id="PS50113"/>
    </source>
</evidence>
<feature type="domain" description="HPt" evidence="23">
    <location>
        <begin position="850"/>
        <end position="937"/>
    </location>
</feature>
<dbReference type="Gene3D" id="3.30.450.20">
    <property type="entry name" value="PAS domain"/>
    <property type="match status" value="3"/>
</dbReference>
<dbReference type="Proteomes" id="UP000240009">
    <property type="component" value="Unassembled WGS sequence"/>
</dbReference>
<evidence type="ECO:0000256" key="5">
    <source>
        <dbReference type="ARBA" id="ARBA00022519"/>
    </source>
</evidence>
<dbReference type="SUPFAM" id="SSF47384">
    <property type="entry name" value="Homodimeric domain of signal transducing histidine kinase"/>
    <property type="match status" value="1"/>
</dbReference>
<keyword evidence="7" id="KW-0808">Transferase</keyword>
<dbReference type="Gene3D" id="3.40.50.2300">
    <property type="match status" value="1"/>
</dbReference>
<dbReference type="SMART" id="SM00388">
    <property type="entry name" value="HisKA"/>
    <property type="match status" value="1"/>
</dbReference>
<feature type="domain" description="PAS" evidence="21">
    <location>
        <begin position="11"/>
        <end position="59"/>
    </location>
</feature>
<dbReference type="CDD" id="cd17546">
    <property type="entry name" value="REC_hyHK_CKI1_RcsC-like"/>
    <property type="match status" value="1"/>
</dbReference>
<dbReference type="GO" id="GO:0009927">
    <property type="term" value="F:histidine phosphotransfer kinase activity"/>
    <property type="evidence" value="ECO:0007669"/>
    <property type="project" value="TreeGrafter"/>
</dbReference>
<evidence type="ECO:0000256" key="17">
    <source>
        <dbReference type="PROSITE-ProRule" id="PRU00169"/>
    </source>
</evidence>
<dbReference type="SUPFAM" id="SSF55874">
    <property type="entry name" value="ATPase domain of HSP90 chaperone/DNA topoisomerase II/histidine kinase"/>
    <property type="match status" value="1"/>
</dbReference>
<dbReference type="PROSITE" id="PS50894">
    <property type="entry name" value="HPT"/>
    <property type="match status" value="1"/>
</dbReference>
<accession>A0A2S8FND6</accession>
<comment type="caution">
    <text evidence="24">The sequence shown here is derived from an EMBL/GenBank/DDBJ whole genome shotgun (WGS) entry which is preliminary data.</text>
</comment>
<dbReference type="SMART" id="SM00091">
    <property type="entry name" value="PAS"/>
    <property type="match status" value="3"/>
</dbReference>
<dbReference type="PANTHER" id="PTHR43047:SF72">
    <property type="entry name" value="OSMOSENSING HISTIDINE PROTEIN KINASE SLN1"/>
    <property type="match status" value="1"/>
</dbReference>
<dbReference type="FunFam" id="1.10.287.130:FF:000004">
    <property type="entry name" value="Ethylene receptor 1"/>
    <property type="match status" value="1"/>
</dbReference>
<keyword evidence="11" id="KW-0067">ATP-binding</keyword>
<dbReference type="InterPro" id="IPR036641">
    <property type="entry name" value="HPT_dom_sf"/>
</dbReference>
<evidence type="ECO:0000256" key="11">
    <source>
        <dbReference type="ARBA" id="ARBA00022840"/>
    </source>
</evidence>
<feature type="domain" description="PAS" evidence="21">
    <location>
        <begin position="138"/>
        <end position="208"/>
    </location>
</feature>
<evidence type="ECO:0000256" key="1">
    <source>
        <dbReference type="ARBA" id="ARBA00000085"/>
    </source>
</evidence>
<dbReference type="GO" id="GO:0005524">
    <property type="term" value="F:ATP binding"/>
    <property type="evidence" value="ECO:0007669"/>
    <property type="project" value="UniProtKB-KW"/>
</dbReference>
<dbReference type="InterPro" id="IPR008207">
    <property type="entry name" value="Sig_transdc_His_kin_Hpt_dom"/>
</dbReference>
<sequence length="957" mass="106020">MLHHAHPQIEGLPHFHRYLDALPNPALLLDASGVILGTNEQFDELVGLSSDELISKSFFEIHQGCWDTTPLRRLIGDRDTNFVFVSRAQLEVELPNIGRRILDFSHSLMTKSDDALVRLVTIRDVTAFHKLEASLKRSEGRTQALLAAAVDSIVIINTNGVIKAFNPAAERLFGFSAEEVLGLNVRILMPKPYQTEHDGYLARYLETGERRVIGIGREVLGKRKDGATFPMELSISEVIDGEDRLFVGTVRDVTKVKRAQNALRDSEARGRAILNAAVDAIITIDENGLIKSFNQAALKVFGYSHHEMVGENVKMLMPAPFRDEHDNYLQNYKASGIRRVIGLGREAVGRRKDGSTFPMELSVSEVKMGDYRYFTGIVRDITDRKRYEQRLKTVAEEASESELRVKAQAKELTQQAKRLKEAQVDAEQANRAKSDFLANMSHEIRTPLTAILGYASELASTLKDGPEAQAVEIIKRNGEHLLEIMNDILDISKIESGNVELERVPTCPGRIVAEVITLLQVRAKQKGIQLYLTYAGKIPRYIEGSPVHLRQVLLNLIGNAVKFTQEGQVEVRLQFVPHGVNEHHLRFEVLDSGIGIPPEHIGRLFKPFSQADSSVGRCFGGTGLGLAISKRLVELMGGEIFVSSTPDVGSTFTFSIPPGKWSQHEMLTDPKEIESESIPAQPATLDAIDLTGGRILLAEDGKDNQRLLSHYLRKAGAEVEIADNGRIALEAIARSSAQGKSFDLIVTDIQMPEMDGYTLARTLRARGSKLPIVALTAHAMEEARVKCLEAGCSEYTSKPIEKMAFLSICRRWLDQNGQQSIEPMTSESAPIAPVEQTQPPRDAIWSELADNHEFAPVIDSFLQGLAKKINQIEEYMSQARFDELTMLAHQLKGSGGGYGFQEITDAAVRVEQLACHPEDPDSLLDAVEHLQEICQQAINGRKRSPLDPPASNIPGII</sequence>
<dbReference type="SMART" id="SM00448">
    <property type="entry name" value="REC"/>
    <property type="match status" value="1"/>
</dbReference>
<evidence type="ECO:0000256" key="15">
    <source>
        <dbReference type="ARBA" id="ARBA00070616"/>
    </source>
</evidence>
<comment type="subcellular location">
    <subcellularLocation>
        <location evidence="2">Cell inner membrane</location>
        <topology evidence="2">Multi-pass membrane protein</topology>
    </subcellularLocation>
</comment>
<dbReference type="InterPro" id="IPR003594">
    <property type="entry name" value="HATPase_dom"/>
</dbReference>
<feature type="modified residue" description="4-aspartylphosphate" evidence="17">
    <location>
        <position position="748"/>
    </location>
</feature>
<dbReference type="EC" id="2.7.13.3" evidence="3"/>
<comment type="catalytic activity">
    <reaction evidence="1">
        <text>ATP + protein L-histidine = ADP + protein N-phospho-L-histidine.</text>
        <dbReference type="EC" id="2.7.13.3"/>
    </reaction>
</comment>
<evidence type="ECO:0000256" key="18">
    <source>
        <dbReference type="SAM" id="Coils"/>
    </source>
</evidence>
<evidence type="ECO:0000259" key="23">
    <source>
        <dbReference type="PROSITE" id="PS50894"/>
    </source>
</evidence>
<dbReference type="FunFam" id="3.30.450.20:FF:000060">
    <property type="entry name" value="Sensor protein FixL"/>
    <property type="match status" value="2"/>
</dbReference>
<dbReference type="CDD" id="cd00082">
    <property type="entry name" value="HisKA"/>
    <property type="match status" value="1"/>
</dbReference>
<dbReference type="OrthoDB" id="9815750at2"/>
<dbReference type="Pfam" id="PF00072">
    <property type="entry name" value="Response_reg"/>
    <property type="match status" value="1"/>
</dbReference>
<feature type="domain" description="Histidine kinase" evidence="19">
    <location>
        <begin position="439"/>
        <end position="660"/>
    </location>
</feature>
<proteinExistence type="predicted"/>
<dbReference type="SMART" id="SM00086">
    <property type="entry name" value="PAC"/>
    <property type="match status" value="2"/>
</dbReference>
<dbReference type="FunFam" id="3.30.565.10:FF:000010">
    <property type="entry name" value="Sensor histidine kinase RcsC"/>
    <property type="match status" value="1"/>
</dbReference>
<evidence type="ECO:0000256" key="7">
    <source>
        <dbReference type="ARBA" id="ARBA00022679"/>
    </source>
</evidence>
<dbReference type="InterPro" id="IPR000700">
    <property type="entry name" value="PAS-assoc_C"/>
</dbReference>
<evidence type="ECO:0000259" key="20">
    <source>
        <dbReference type="PROSITE" id="PS50110"/>
    </source>
</evidence>
<evidence type="ECO:0000256" key="9">
    <source>
        <dbReference type="ARBA" id="ARBA00022741"/>
    </source>
</evidence>
<evidence type="ECO:0000256" key="16">
    <source>
        <dbReference type="PROSITE-ProRule" id="PRU00110"/>
    </source>
</evidence>
<keyword evidence="10" id="KW-0418">Kinase</keyword>
<evidence type="ECO:0000256" key="12">
    <source>
        <dbReference type="ARBA" id="ARBA00022989"/>
    </source>
</evidence>
<dbReference type="PROSITE" id="PS50109">
    <property type="entry name" value="HIS_KIN"/>
    <property type="match status" value="1"/>
</dbReference>
<evidence type="ECO:0000256" key="14">
    <source>
        <dbReference type="ARBA" id="ARBA00059827"/>
    </source>
</evidence>
<gene>
    <name evidence="24" type="ORF">C5Y96_10910</name>
</gene>
<keyword evidence="8" id="KW-0812">Transmembrane</keyword>
<dbReference type="Pfam" id="PF01627">
    <property type="entry name" value="Hpt"/>
    <property type="match status" value="1"/>
</dbReference>
<dbReference type="PANTHER" id="PTHR43047">
    <property type="entry name" value="TWO-COMPONENT HISTIDINE PROTEIN KINASE"/>
    <property type="match status" value="1"/>
</dbReference>
<dbReference type="PROSITE" id="PS50110">
    <property type="entry name" value="RESPONSE_REGULATORY"/>
    <property type="match status" value="1"/>
</dbReference>
<keyword evidence="13" id="KW-0472">Membrane</keyword>
<dbReference type="Pfam" id="PF02518">
    <property type="entry name" value="HATPase_c"/>
    <property type="match status" value="1"/>
</dbReference>
<feature type="domain" description="PAC" evidence="22">
    <location>
        <begin position="343"/>
        <end position="393"/>
    </location>
</feature>
<dbReference type="SMART" id="SM00387">
    <property type="entry name" value="HATPase_c"/>
    <property type="match status" value="1"/>
</dbReference>
<dbReference type="SUPFAM" id="SSF55785">
    <property type="entry name" value="PYP-like sensor domain (PAS domain)"/>
    <property type="match status" value="3"/>
</dbReference>
<dbReference type="GO" id="GO:0006355">
    <property type="term" value="P:regulation of DNA-templated transcription"/>
    <property type="evidence" value="ECO:0007669"/>
    <property type="project" value="InterPro"/>
</dbReference>
<dbReference type="InterPro" id="IPR035965">
    <property type="entry name" value="PAS-like_dom_sf"/>
</dbReference>
<keyword evidence="6 17" id="KW-0597">Phosphoprotein</keyword>
<dbReference type="PROSITE" id="PS50113">
    <property type="entry name" value="PAC"/>
    <property type="match status" value="2"/>
</dbReference>
<evidence type="ECO:0000256" key="3">
    <source>
        <dbReference type="ARBA" id="ARBA00012438"/>
    </source>
</evidence>
<evidence type="ECO:0000313" key="25">
    <source>
        <dbReference type="Proteomes" id="UP000240009"/>
    </source>
</evidence>
<dbReference type="CDD" id="cd16922">
    <property type="entry name" value="HATPase_EvgS-ArcB-TorS-like"/>
    <property type="match status" value="1"/>
</dbReference>
<dbReference type="SUPFAM" id="SSF47226">
    <property type="entry name" value="Histidine-containing phosphotransfer domain, HPT domain"/>
    <property type="match status" value="1"/>
</dbReference>
<keyword evidence="5" id="KW-0997">Cell inner membrane</keyword>
<evidence type="ECO:0000259" key="19">
    <source>
        <dbReference type="PROSITE" id="PS50109"/>
    </source>
</evidence>
<keyword evidence="4" id="KW-1003">Cell membrane</keyword>
<feature type="domain" description="PAS" evidence="21">
    <location>
        <begin position="266"/>
        <end position="318"/>
    </location>
</feature>
<dbReference type="InterPro" id="IPR003661">
    <property type="entry name" value="HisK_dim/P_dom"/>
</dbReference>
<reference evidence="24 25" key="1">
    <citation type="submission" date="2018-02" db="EMBL/GenBank/DDBJ databases">
        <title>Comparative genomes isolates from brazilian mangrove.</title>
        <authorList>
            <person name="Araujo J.E."/>
            <person name="Taketani R.G."/>
            <person name="Silva M.C.P."/>
            <person name="Loureco M.V."/>
            <person name="Andreote F.D."/>
        </authorList>
    </citation>
    <scope>NUCLEOTIDE SEQUENCE [LARGE SCALE GENOMIC DNA]</scope>
    <source>
        <strain evidence="24 25">HEX-2 MGV</strain>
    </source>
</reference>
<feature type="modified residue" description="Phosphohistidine" evidence="16">
    <location>
        <position position="889"/>
    </location>
</feature>
<keyword evidence="9" id="KW-0547">Nucleotide-binding</keyword>
<evidence type="ECO:0000256" key="6">
    <source>
        <dbReference type="ARBA" id="ARBA00022553"/>
    </source>
</evidence>
<dbReference type="InterPro" id="IPR036097">
    <property type="entry name" value="HisK_dim/P_sf"/>
</dbReference>
<dbReference type="GO" id="GO:0000155">
    <property type="term" value="F:phosphorelay sensor kinase activity"/>
    <property type="evidence" value="ECO:0007669"/>
    <property type="project" value="InterPro"/>
</dbReference>
<dbReference type="Gene3D" id="1.10.287.130">
    <property type="match status" value="1"/>
</dbReference>
<dbReference type="InterPro" id="IPR001610">
    <property type="entry name" value="PAC"/>
</dbReference>
<dbReference type="Gene3D" id="3.30.565.10">
    <property type="entry name" value="Histidine kinase-like ATPase, C-terminal domain"/>
    <property type="match status" value="1"/>
</dbReference>
<dbReference type="CDD" id="cd00088">
    <property type="entry name" value="HPT"/>
    <property type="match status" value="1"/>
</dbReference>
<dbReference type="PROSITE" id="PS50112">
    <property type="entry name" value="PAS"/>
    <property type="match status" value="3"/>
</dbReference>
<dbReference type="NCBIfam" id="TIGR00229">
    <property type="entry name" value="sensory_box"/>
    <property type="match status" value="2"/>
</dbReference>
<keyword evidence="12" id="KW-1133">Transmembrane helix</keyword>
<protein>
    <recommendedName>
        <fullName evidence="15">Sensor protein FixL</fullName>
        <ecNumber evidence="3">2.7.13.3</ecNumber>
    </recommendedName>
</protein>
<dbReference type="CDD" id="cd00130">
    <property type="entry name" value="PAS"/>
    <property type="match status" value="3"/>
</dbReference>
<evidence type="ECO:0000256" key="8">
    <source>
        <dbReference type="ARBA" id="ARBA00022692"/>
    </source>
</evidence>
<dbReference type="Gene3D" id="1.20.120.160">
    <property type="entry name" value="HPT domain"/>
    <property type="match status" value="1"/>
</dbReference>
<dbReference type="InterPro" id="IPR036890">
    <property type="entry name" value="HATPase_C_sf"/>
</dbReference>
<dbReference type="InterPro" id="IPR001789">
    <property type="entry name" value="Sig_transdc_resp-reg_receiver"/>
</dbReference>
<keyword evidence="18" id="KW-0175">Coiled coil</keyword>
<dbReference type="Pfam" id="PF13426">
    <property type="entry name" value="PAS_9"/>
    <property type="match status" value="2"/>
</dbReference>
<dbReference type="Pfam" id="PF00512">
    <property type="entry name" value="HisKA"/>
    <property type="match status" value="1"/>
</dbReference>
<organism evidence="24 25">
    <name type="scientific">Blastopirellula marina</name>
    <dbReference type="NCBI Taxonomy" id="124"/>
    <lineage>
        <taxon>Bacteria</taxon>
        <taxon>Pseudomonadati</taxon>
        <taxon>Planctomycetota</taxon>
        <taxon>Planctomycetia</taxon>
        <taxon>Pirellulales</taxon>
        <taxon>Pirellulaceae</taxon>
        <taxon>Blastopirellula</taxon>
    </lineage>
</organism>
<evidence type="ECO:0000259" key="21">
    <source>
        <dbReference type="PROSITE" id="PS50112"/>
    </source>
</evidence>
<dbReference type="GO" id="GO:0005886">
    <property type="term" value="C:plasma membrane"/>
    <property type="evidence" value="ECO:0007669"/>
    <property type="project" value="UniProtKB-SubCell"/>
</dbReference>
<dbReference type="AlphaFoldDB" id="A0A2S8FND6"/>
<dbReference type="PRINTS" id="PR00344">
    <property type="entry name" value="BCTRLSENSOR"/>
</dbReference>